<gene>
    <name evidence="8" type="ORF">OP8BY_0402</name>
</gene>
<comment type="caution">
    <text evidence="8">The sequence shown here is derived from an EMBL/GenBank/DDBJ whole genome shotgun (WGS) entry which is preliminary data.</text>
</comment>
<comment type="similarity">
    <text evidence="2">Belongs to the UPF0410 family.</text>
</comment>
<evidence type="ECO:0000256" key="3">
    <source>
        <dbReference type="ARBA" id="ARBA00022475"/>
    </source>
</evidence>
<dbReference type="EMBL" id="QUAH01000010">
    <property type="protein sequence ID" value="RFT15293.1"/>
    <property type="molecule type" value="Genomic_DNA"/>
</dbReference>
<dbReference type="PANTHER" id="PTHR33884">
    <property type="entry name" value="UPF0410 PROTEIN YMGE"/>
    <property type="match status" value="1"/>
</dbReference>
<keyword evidence="5 7" id="KW-1133">Transmembrane helix</keyword>
<sequence>MHIIWTILLGLVAGIIAKFIFPGKENMGWIMTTLLGIAGSFVATYLGKALGIYQPGQTAGFIGAIVGALIILFIISLFRKKAR</sequence>
<reference evidence="8 9" key="1">
    <citation type="submission" date="2018-08" db="EMBL/GenBank/DDBJ databases">
        <title>Genome analysis of the thermophilic bacterium of the candidate phylum Aminicenantes from deep subsurface aquifer revealed its physiology and ecological role.</title>
        <authorList>
            <person name="Kadnikov V.V."/>
            <person name="Mardanov A.V."/>
            <person name="Beletsky A.V."/>
            <person name="Karnachuk O.V."/>
            <person name="Ravin N.V."/>
        </authorList>
    </citation>
    <scope>NUCLEOTIDE SEQUENCE [LARGE SCALE GENOMIC DNA]</scope>
    <source>
        <strain evidence="8">BY38</strain>
    </source>
</reference>
<keyword evidence="4 7" id="KW-0812">Transmembrane</keyword>
<dbReference type="Proteomes" id="UP000257323">
    <property type="component" value="Unassembled WGS sequence"/>
</dbReference>
<evidence type="ECO:0000313" key="9">
    <source>
        <dbReference type="Proteomes" id="UP000257323"/>
    </source>
</evidence>
<evidence type="ECO:0000256" key="2">
    <source>
        <dbReference type="ARBA" id="ARBA00011006"/>
    </source>
</evidence>
<keyword evidence="6 7" id="KW-0472">Membrane</keyword>
<evidence type="ECO:0000256" key="7">
    <source>
        <dbReference type="SAM" id="Phobius"/>
    </source>
</evidence>
<dbReference type="Pfam" id="PF04226">
    <property type="entry name" value="Transgly_assoc"/>
    <property type="match status" value="1"/>
</dbReference>
<name>A0A3E2BKM5_9BACT</name>
<accession>A0A3E2BKM5</accession>
<evidence type="ECO:0000313" key="8">
    <source>
        <dbReference type="EMBL" id="RFT15293.1"/>
    </source>
</evidence>
<dbReference type="PANTHER" id="PTHR33884:SF7">
    <property type="entry name" value="BSL8023 PROTEIN"/>
    <property type="match status" value="1"/>
</dbReference>
<evidence type="ECO:0000256" key="6">
    <source>
        <dbReference type="ARBA" id="ARBA00023136"/>
    </source>
</evidence>
<feature type="transmembrane region" description="Helical" evidence="7">
    <location>
        <begin position="59"/>
        <end position="78"/>
    </location>
</feature>
<keyword evidence="3" id="KW-1003">Cell membrane</keyword>
<comment type="subcellular location">
    <subcellularLocation>
        <location evidence="1">Cell membrane</location>
        <topology evidence="1">Multi-pass membrane protein</topology>
    </subcellularLocation>
</comment>
<evidence type="ECO:0000256" key="1">
    <source>
        <dbReference type="ARBA" id="ARBA00004651"/>
    </source>
</evidence>
<dbReference type="GO" id="GO:0005886">
    <property type="term" value="C:plasma membrane"/>
    <property type="evidence" value="ECO:0007669"/>
    <property type="project" value="UniProtKB-SubCell"/>
</dbReference>
<feature type="transmembrane region" description="Helical" evidence="7">
    <location>
        <begin position="27"/>
        <end position="47"/>
    </location>
</feature>
<evidence type="ECO:0008006" key="10">
    <source>
        <dbReference type="Google" id="ProtNLM"/>
    </source>
</evidence>
<organism evidence="8 9">
    <name type="scientific">Candidatus Saccharicenans subterraneus</name>
    <dbReference type="NCBI Taxonomy" id="2508984"/>
    <lineage>
        <taxon>Bacteria</taxon>
        <taxon>Candidatus Aminicenantota</taxon>
        <taxon>Candidatus Aminicenantia</taxon>
        <taxon>Candidatus Aminicenantales</taxon>
        <taxon>Candidatus Saccharicenantaceae</taxon>
        <taxon>Candidatus Saccharicenans</taxon>
    </lineage>
</organism>
<dbReference type="AlphaFoldDB" id="A0A3E2BKM5"/>
<evidence type="ECO:0000256" key="4">
    <source>
        <dbReference type="ARBA" id="ARBA00022692"/>
    </source>
</evidence>
<protein>
    <recommendedName>
        <fullName evidence="10">Transglycosylase associated protein</fullName>
    </recommendedName>
</protein>
<evidence type="ECO:0000256" key="5">
    <source>
        <dbReference type="ARBA" id="ARBA00022989"/>
    </source>
</evidence>
<proteinExistence type="inferred from homology"/>
<dbReference type="InterPro" id="IPR007341">
    <property type="entry name" value="Transgly_assoc"/>
</dbReference>